<feature type="binding site" evidence="12">
    <location>
        <begin position="22"/>
        <end position="23"/>
    </location>
    <ligand>
        <name>phosphoenolpyruvate</name>
        <dbReference type="ChEBI" id="CHEBI:58702"/>
    </ligand>
</feature>
<evidence type="ECO:0000256" key="2">
    <source>
        <dbReference type="ARBA" id="ARBA00004752"/>
    </source>
</evidence>
<dbReference type="PANTHER" id="PTHR43783:SF1">
    <property type="entry name" value="UDP-N-ACETYLGLUCOSAMINE 1-CARBOXYVINYLTRANSFERASE"/>
    <property type="match status" value="1"/>
</dbReference>
<dbReference type="InterPro" id="IPR036968">
    <property type="entry name" value="Enolpyruvate_Tfrase_sf"/>
</dbReference>
<dbReference type="GO" id="GO:0051301">
    <property type="term" value="P:cell division"/>
    <property type="evidence" value="ECO:0007669"/>
    <property type="project" value="UniProtKB-KW"/>
</dbReference>
<comment type="subcellular location">
    <subcellularLocation>
        <location evidence="1 12">Cytoplasm</location>
    </subcellularLocation>
</comment>
<comment type="pathway">
    <text evidence="2 12">Cell wall biogenesis; peptidoglycan biosynthesis.</text>
</comment>
<feature type="binding site" evidence="12">
    <location>
        <position position="330"/>
    </location>
    <ligand>
        <name>UDP-N-acetyl-alpha-D-glucosamine</name>
        <dbReference type="ChEBI" id="CHEBI:57705"/>
    </ligand>
</feature>
<dbReference type="GO" id="GO:0005737">
    <property type="term" value="C:cytoplasm"/>
    <property type="evidence" value="ECO:0007669"/>
    <property type="project" value="UniProtKB-SubCell"/>
</dbReference>
<dbReference type="CDD" id="cd01555">
    <property type="entry name" value="UdpNAET"/>
    <property type="match status" value="1"/>
</dbReference>
<dbReference type="InterPro" id="IPR050068">
    <property type="entry name" value="MurA_subfamily"/>
</dbReference>
<dbReference type="SUPFAM" id="SSF55205">
    <property type="entry name" value="EPT/RTPC-like"/>
    <property type="match status" value="1"/>
</dbReference>
<dbReference type="GO" id="GO:0019277">
    <property type="term" value="P:UDP-N-acetylgalactosamine biosynthetic process"/>
    <property type="evidence" value="ECO:0007669"/>
    <property type="project" value="InterPro"/>
</dbReference>
<comment type="catalytic activity">
    <reaction evidence="11 12">
        <text>phosphoenolpyruvate + UDP-N-acetyl-alpha-D-glucosamine = UDP-N-acetyl-3-O-(1-carboxyvinyl)-alpha-D-glucosamine + phosphate</text>
        <dbReference type="Rhea" id="RHEA:18681"/>
        <dbReference type="ChEBI" id="CHEBI:43474"/>
        <dbReference type="ChEBI" id="CHEBI:57705"/>
        <dbReference type="ChEBI" id="CHEBI:58702"/>
        <dbReference type="ChEBI" id="CHEBI:68483"/>
        <dbReference type="EC" id="2.5.1.7"/>
    </reaction>
</comment>
<name>A0A250IM97_9BACT</name>
<keyword evidence="9 12" id="KW-0961">Cell wall biogenesis/degradation</keyword>
<evidence type="ECO:0000259" key="13">
    <source>
        <dbReference type="Pfam" id="PF00275"/>
    </source>
</evidence>
<dbReference type="RefSeq" id="WP_095980568.1">
    <property type="nucleotide sequence ID" value="NZ_CP022163.1"/>
</dbReference>
<keyword evidence="12" id="KW-0670">Pyruvate</keyword>
<dbReference type="PANTHER" id="PTHR43783">
    <property type="entry name" value="UDP-N-ACETYLGLUCOSAMINE 1-CARBOXYVINYLTRANSFERASE"/>
    <property type="match status" value="1"/>
</dbReference>
<dbReference type="EMBL" id="CP022163">
    <property type="protein sequence ID" value="ATB32388.1"/>
    <property type="molecule type" value="Genomic_DNA"/>
</dbReference>
<protein>
    <recommendedName>
        <fullName evidence="12">UDP-N-acetylglucosamine 1-carboxyvinyltransferase</fullName>
        <ecNumber evidence="12">2.5.1.7</ecNumber>
    </recommendedName>
    <alternativeName>
        <fullName evidence="12">Enoylpyruvate transferase</fullName>
    </alternativeName>
    <alternativeName>
        <fullName evidence="12">UDP-N-acetylglucosamine enolpyruvyl transferase</fullName>
        <shortName evidence="12">EPT</shortName>
    </alternativeName>
</protein>
<keyword evidence="15" id="KW-1185">Reference proteome</keyword>
<organism evidence="14 15">
    <name type="scientific">Melittangium boletus DSM 14713</name>
    <dbReference type="NCBI Taxonomy" id="1294270"/>
    <lineage>
        <taxon>Bacteria</taxon>
        <taxon>Pseudomonadati</taxon>
        <taxon>Myxococcota</taxon>
        <taxon>Myxococcia</taxon>
        <taxon>Myxococcales</taxon>
        <taxon>Cystobacterineae</taxon>
        <taxon>Archangiaceae</taxon>
        <taxon>Melittangium</taxon>
    </lineage>
</organism>
<feature type="active site" description="Proton donor" evidence="12">
    <location>
        <position position="120"/>
    </location>
</feature>
<dbReference type="HAMAP" id="MF_00111">
    <property type="entry name" value="MurA"/>
    <property type="match status" value="1"/>
</dbReference>
<comment type="caution">
    <text evidence="12">Lacks conserved residue(s) required for the propagation of feature annotation.</text>
</comment>
<dbReference type="AlphaFoldDB" id="A0A250IM97"/>
<dbReference type="NCBIfam" id="TIGR01072">
    <property type="entry name" value="murA"/>
    <property type="match status" value="1"/>
</dbReference>
<keyword evidence="7 12" id="KW-0573">Peptidoglycan synthesis</keyword>
<dbReference type="FunFam" id="3.65.10.10:FF:000001">
    <property type="entry name" value="UDP-N-acetylglucosamine 1-carboxyvinyltransferase"/>
    <property type="match status" value="1"/>
</dbReference>
<feature type="binding site" evidence="12">
    <location>
        <position position="308"/>
    </location>
    <ligand>
        <name>UDP-N-acetyl-alpha-D-glucosamine</name>
        <dbReference type="ChEBI" id="CHEBI:57705"/>
    </ligand>
</feature>
<evidence type="ECO:0000313" key="14">
    <source>
        <dbReference type="EMBL" id="ATB32388.1"/>
    </source>
</evidence>
<feature type="domain" description="Enolpyruvate transferase" evidence="13">
    <location>
        <begin position="6"/>
        <end position="409"/>
    </location>
</feature>
<dbReference type="Proteomes" id="UP000217289">
    <property type="component" value="Chromosome"/>
</dbReference>
<keyword evidence="4 12" id="KW-0132">Cell division</keyword>
<dbReference type="GO" id="GO:0009252">
    <property type="term" value="P:peptidoglycan biosynthetic process"/>
    <property type="evidence" value="ECO:0007669"/>
    <property type="project" value="UniProtKB-UniRule"/>
</dbReference>
<dbReference type="GO" id="GO:0071555">
    <property type="term" value="P:cell wall organization"/>
    <property type="evidence" value="ECO:0007669"/>
    <property type="project" value="UniProtKB-KW"/>
</dbReference>
<dbReference type="UniPathway" id="UPA00219"/>
<reference evidence="14 15" key="1">
    <citation type="submission" date="2017-06" db="EMBL/GenBank/DDBJ databases">
        <authorList>
            <person name="Kim H.J."/>
            <person name="Triplett B.A."/>
        </authorList>
    </citation>
    <scope>NUCLEOTIDE SEQUENCE [LARGE SCALE GENOMIC DNA]</scope>
    <source>
        <strain evidence="14 15">DSM 14713</strain>
    </source>
</reference>
<feature type="modified residue" description="2-(S-cysteinyl)pyruvic acid O-phosphothioketal" evidence="12">
    <location>
        <position position="120"/>
    </location>
</feature>
<dbReference type="InterPro" id="IPR001986">
    <property type="entry name" value="Enolpyruvate_Tfrase_dom"/>
</dbReference>
<comment type="similarity">
    <text evidence="10 12">Belongs to the EPSP synthase family. MurA subfamily.</text>
</comment>
<feature type="binding site" evidence="12">
    <location>
        <begin position="125"/>
        <end position="129"/>
    </location>
    <ligand>
        <name>UDP-N-acetyl-alpha-D-glucosamine</name>
        <dbReference type="ChEBI" id="CHEBI:57705"/>
    </ligand>
</feature>
<evidence type="ECO:0000256" key="10">
    <source>
        <dbReference type="ARBA" id="ARBA00038367"/>
    </source>
</evidence>
<comment type="function">
    <text evidence="12">Cell wall formation. Adds enolpyruvyl to UDP-N-acetylglucosamine.</text>
</comment>
<dbReference type="Pfam" id="PF00275">
    <property type="entry name" value="EPSP_synthase"/>
    <property type="match status" value="1"/>
</dbReference>
<evidence type="ECO:0000256" key="5">
    <source>
        <dbReference type="ARBA" id="ARBA00022679"/>
    </source>
</evidence>
<dbReference type="InterPro" id="IPR005750">
    <property type="entry name" value="UDP_GlcNAc_COvinyl_MurA"/>
</dbReference>
<keyword evidence="8 12" id="KW-0131">Cell cycle</keyword>
<dbReference type="KEGG" id="mbd:MEBOL_005866"/>
<sequence>MDKIIVKGGHRLVGEVSVSGAKNAALPILASALLADGKSVYRNVPDLADVKTMLKVLGTMGCGTGRLDGARSDVCEVEVHGPITPEAPYDLVKTMRASVLVLGPLVARFGRARVSMPGGCAIGARPIDQHLKGLKALGADIHLTEGYVEATAKHLTGGTVNFDVITVTGTENVMMAAVLARGRSVLENCAREPEVEELARVLNKMGARIEGAGTSVITIEGVEALKPVEHAILPDRIEAGTLMVAAAITGGEVLVKRVVPEHLEAVILKLRETGCTLTTEDGGIRVKAPQVPHSVDVKTTEHPGFPTDMQAQLMGLMTVADGTSVISERIFENRFMHVPELHRMGADITIQGHTAVVKGVRTLSGAPVMATDLRASASLVLAGLRAEGKTDIQRIYHLDRGYERLEQKLRALGADIQRVKA</sequence>
<proteinExistence type="inferred from homology"/>
<evidence type="ECO:0000256" key="8">
    <source>
        <dbReference type="ARBA" id="ARBA00023306"/>
    </source>
</evidence>
<keyword evidence="6 12" id="KW-0133">Cell shape</keyword>
<gene>
    <name evidence="12" type="primary">murA</name>
    <name evidence="14" type="ORF">MEBOL_005866</name>
</gene>
<feature type="binding site" evidence="12">
    <location>
        <position position="96"/>
    </location>
    <ligand>
        <name>UDP-N-acetyl-alpha-D-glucosamine</name>
        <dbReference type="ChEBI" id="CHEBI:57705"/>
    </ligand>
</feature>
<dbReference type="InterPro" id="IPR013792">
    <property type="entry name" value="RNA3'P_cycl/enolpyr_Trfase_a/b"/>
</dbReference>
<keyword evidence="5 12" id="KW-0808">Transferase</keyword>
<dbReference type="EC" id="2.5.1.7" evidence="12"/>
<evidence type="ECO:0000256" key="12">
    <source>
        <dbReference type="HAMAP-Rule" id="MF_00111"/>
    </source>
</evidence>
<dbReference type="OrthoDB" id="9803760at2"/>
<evidence type="ECO:0000256" key="11">
    <source>
        <dbReference type="ARBA" id="ARBA00047527"/>
    </source>
</evidence>
<evidence type="ECO:0000256" key="4">
    <source>
        <dbReference type="ARBA" id="ARBA00022618"/>
    </source>
</evidence>
<evidence type="ECO:0000256" key="3">
    <source>
        <dbReference type="ARBA" id="ARBA00022490"/>
    </source>
</evidence>
<dbReference type="GO" id="GO:0008760">
    <property type="term" value="F:UDP-N-acetylglucosamine 1-carboxyvinyltransferase activity"/>
    <property type="evidence" value="ECO:0007669"/>
    <property type="project" value="UniProtKB-UniRule"/>
</dbReference>
<dbReference type="NCBIfam" id="NF006873">
    <property type="entry name" value="PRK09369.1"/>
    <property type="match status" value="1"/>
</dbReference>
<evidence type="ECO:0000256" key="6">
    <source>
        <dbReference type="ARBA" id="ARBA00022960"/>
    </source>
</evidence>
<evidence type="ECO:0000256" key="9">
    <source>
        <dbReference type="ARBA" id="ARBA00023316"/>
    </source>
</evidence>
<dbReference type="GO" id="GO:0008360">
    <property type="term" value="P:regulation of cell shape"/>
    <property type="evidence" value="ECO:0007669"/>
    <property type="project" value="UniProtKB-KW"/>
</dbReference>
<evidence type="ECO:0000256" key="1">
    <source>
        <dbReference type="ARBA" id="ARBA00004496"/>
    </source>
</evidence>
<dbReference type="Gene3D" id="3.65.10.10">
    <property type="entry name" value="Enolpyruvate transferase domain"/>
    <property type="match status" value="2"/>
</dbReference>
<evidence type="ECO:0000313" key="15">
    <source>
        <dbReference type="Proteomes" id="UP000217289"/>
    </source>
</evidence>
<accession>A0A250IM97</accession>
<evidence type="ECO:0000256" key="7">
    <source>
        <dbReference type="ARBA" id="ARBA00022984"/>
    </source>
</evidence>
<keyword evidence="3 12" id="KW-0963">Cytoplasm</keyword>